<dbReference type="GO" id="GO:0005634">
    <property type="term" value="C:nucleus"/>
    <property type="evidence" value="ECO:0000318"/>
    <property type="project" value="GO_Central"/>
</dbReference>
<dbReference type="GeneID" id="10544794"/>
<feature type="compositionally biased region" description="Low complexity" evidence="7">
    <location>
        <begin position="275"/>
        <end position="294"/>
    </location>
</feature>
<dbReference type="InterPro" id="IPR046347">
    <property type="entry name" value="bZIP_sf"/>
</dbReference>
<evidence type="ECO:0000256" key="6">
    <source>
        <dbReference type="SAM" id="Coils"/>
    </source>
</evidence>
<evidence type="ECO:0000256" key="5">
    <source>
        <dbReference type="ARBA" id="ARBA00023242"/>
    </source>
</evidence>
<reference key="1">
    <citation type="submission" date="2007-01" db="EMBL/GenBank/DDBJ databases">
        <title>The Genome Sequence of Puccinia graminis f. sp. tritici Strain CRL 75-36-700-3.</title>
        <authorList>
            <consortium name="The Broad Institute Genome Sequencing Platform"/>
            <person name="Birren B."/>
            <person name="Lander E."/>
            <person name="Galagan J."/>
            <person name="Nusbaum C."/>
            <person name="Devon K."/>
            <person name="Cuomo C."/>
            <person name="Jaffe D."/>
            <person name="Butler J."/>
            <person name="Alvarez P."/>
            <person name="Gnerre S."/>
            <person name="Grabherr M."/>
            <person name="Mauceli E."/>
            <person name="Brockman W."/>
            <person name="Young S."/>
            <person name="LaButti K."/>
            <person name="Sykes S."/>
            <person name="DeCaprio D."/>
            <person name="Crawford M."/>
            <person name="Koehrsen M."/>
            <person name="Engels R."/>
            <person name="Montgomery P."/>
            <person name="Pearson M."/>
            <person name="Howarth C."/>
            <person name="Larson L."/>
            <person name="White J."/>
            <person name="Zeng Q."/>
            <person name="Kodira C."/>
            <person name="Yandava C."/>
            <person name="Alvarado L."/>
            <person name="O'Leary S."/>
            <person name="Szabo L."/>
            <person name="Dean R."/>
            <person name="Schein J."/>
        </authorList>
    </citation>
    <scope>NUCLEOTIDE SEQUENCE</scope>
    <source>
        <strain>CRL 75-36-700-3</strain>
    </source>
</reference>
<dbReference type="PROSITE" id="PS50217">
    <property type="entry name" value="BZIP"/>
    <property type="match status" value="1"/>
</dbReference>
<feature type="compositionally biased region" description="Basic and acidic residues" evidence="7">
    <location>
        <begin position="300"/>
        <end position="310"/>
    </location>
</feature>
<evidence type="ECO:0000256" key="4">
    <source>
        <dbReference type="ARBA" id="ARBA00023163"/>
    </source>
</evidence>
<dbReference type="Pfam" id="PF07716">
    <property type="entry name" value="bZIP_2"/>
    <property type="match status" value="1"/>
</dbReference>
<proteinExistence type="predicted"/>
<dbReference type="SMART" id="SM00338">
    <property type="entry name" value="BRLZ"/>
    <property type="match status" value="1"/>
</dbReference>
<organism evidence="9 10">
    <name type="scientific">Puccinia graminis f. sp. tritici (strain CRL 75-36-700-3 / race SCCL)</name>
    <name type="common">Black stem rust fungus</name>
    <dbReference type="NCBI Taxonomy" id="418459"/>
    <lineage>
        <taxon>Eukaryota</taxon>
        <taxon>Fungi</taxon>
        <taxon>Dikarya</taxon>
        <taxon>Basidiomycota</taxon>
        <taxon>Pucciniomycotina</taxon>
        <taxon>Pucciniomycetes</taxon>
        <taxon>Pucciniales</taxon>
        <taxon>Pucciniaceae</taxon>
        <taxon>Puccinia</taxon>
    </lineage>
</organism>
<feature type="compositionally biased region" description="Low complexity" evidence="7">
    <location>
        <begin position="225"/>
        <end position="238"/>
    </location>
</feature>
<evidence type="ECO:0000256" key="3">
    <source>
        <dbReference type="ARBA" id="ARBA00023125"/>
    </source>
</evidence>
<evidence type="ECO:0000259" key="8">
    <source>
        <dbReference type="PROSITE" id="PS50217"/>
    </source>
</evidence>
<feature type="region of interest" description="Disordered" evidence="7">
    <location>
        <begin position="141"/>
        <end position="314"/>
    </location>
</feature>
<keyword evidence="4" id="KW-0804">Transcription</keyword>
<evidence type="ECO:0000256" key="2">
    <source>
        <dbReference type="ARBA" id="ARBA00023015"/>
    </source>
</evidence>
<dbReference type="PROSITE" id="PS00036">
    <property type="entry name" value="BZIP_BASIC"/>
    <property type="match status" value="1"/>
</dbReference>
<dbReference type="GO" id="GO:0006357">
    <property type="term" value="P:regulation of transcription by RNA polymerase II"/>
    <property type="evidence" value="ECO:0000318"/>
    <property type="project" value="GO_Central"/>
</dbReference>
<accession>E3KFL8</accession>
<feature type="compositionally biased region" description="Polar residues" evidence="7">
    <location>
        <begin position="208"/>
        <end position="224"/>
    </location>
</feature>
<dbReference type="PANTHER" id="PTHR13044">
    <property type="entry name" value="ACTIVATING TRANSCRIPTION FACTOR ATF 4/5"/>
    <property type="match status" value="1"/>
</dbReference>
<evidence type="ECO:0000313" key="9">
    <source>
        <dbReference type="EMBL" id="EFP83082.2"/>
    </source>
</evidence>
<sequence>MAIIRINLLPGPLWVGIRLIKLKTEVGQLSEVDSRSPTPGNSSESISTHLHHNNGQQTHWLETIETTTINDWYQQRDLIKNPEKMADDWPFLHLNIISPPIHRMGASDEQELSLLPFDSSHLEAWSNINFQFDEPPLVRFDNNNQANDNLNLNPNSNSSTRDTRLTSSSTTGSDKNFNNNPFQLPNQHGIPPFLDNPSGLNNPHELTYLSQPSNQAILSTSDQPTDNLNSNNTNNQTTIEPTSIEAPHAKSAVTSTAAKSLLAHDQNHSLHKQDNSSPPNNSDGNSNSNNNQSGNDDDDANRVAYDEDKRRRNTLASARFRMKKKMKEQEIERTAKEMRERVSELEKQVDSLKQENKWLRGLIVDSTASKLVSAQVQETAELSQHESTSGKRPRPTLSPTTDSIHVPAHYQKRPRQSSSSTSATTTSKSSATF</sequence>
<dbReference type="KEGG" id="pgr:PGTG_09035"/>
<dbReference type="PANTHER" id="PTHR13044:SF14">
    <property type="entry name" value="CRYPTOCEPHAL, ISOFORM A"/>
    <property type="match status" value="1"/>
</dbReference>
<feature type="coiled-coil region" evidence="6">
    <location>
        <begin position="328"/>
        <end position="362"/>
    </location>
</feature>
<dbReference type="OrthoDB" id="1939598at2759"/>
<dbReference type="RefSeq" id="XP_003327501.2">
    <property type="nucleotide sequence ID" value="XM_003327453.2"/>
</dbReference>
<dbReference type="EMBL" id="DS178285">
    <property type="protein sequence ID" value="EFP83082.2"/>
    <property type="molecule type" value="Genomic_DNA"/>
</dbReference>
<dbReference type="STRING" id="418459.E3KFL8"/>
<dbReference type="InterPro" id="IPR004827">
    <property type="entry name" value="bZIP"/>
</dbReference>
<keyword evidence="6" id="KW-0175">Coiled coil</keyword>
<feature type="region of interest" description="Disordered" evidence="7">
    <location>
        <begin position="377"/>
        <end position="433"/>
    </location>
</feature>
<reference evidence="10" key="2">
    <citation type="journal article" date="2011" name="Proc. Natl. Acad. Sci. U.S.A.">
        <title>Obligate biotrophy features unraveled by the genomic analysis of rust fungi.</title>
        <authorList>
            <person name="Duplessis S."/>
            <person name="Cuomo C.A."/>
            <person name="Lin Y.-C."/>
            <person name="Aerts A."/>
            <person name="Tisserant E."/>
            <person name="Veneault-Fourrey C."/>
            <person name="Joly D.L."/>
            <person name="Hacquard S."/>
            <person name="Amselem J."/>
            <person name="Cantarel B.L."/>
            <person name="Chiu R."/>
            <person name="Coutinho P.M."/>
            <person name="Feau N."/>
            <person name="Field M."/>
            <person name="Frey P."/>
            <person name="Gelhaye E."/>
            <person name="Goldberg J."/>
            <person name="Grabherr M.G."/>
            <person name="Kodira C.D."/>
            <person name="Kohler A."/>
            <person name="Kuees U."/>
            <person name="Lindquist E.A."/>
            <person name="Lucas S.M."/>
            <person name="Mago R."/>
            <person name="Mauceli E."/>
            <person name="Morin E."/>
            <person name="Murat C."/>
            <person name="Pangilinan J.L."/>
            <person name="Park R."/>
            <person name="Pearson M."/>
            <person name="Quesneville H."/>
            <person name="Rouhier N."/>
            <person name="Sakthikumar S."/>
            <person name="Salamov A.A."/>
            <person name="Schmutz J."/>
            <person name="Selles B."/>
            <person name="Shapiro H."/>
            <person name="Tanguay P."/>
            <person name="Tuskan G.A."/>
            <person name="Henrissat B."/>
            <person name="Van de Peer Y."/>
            <person name="Rouze P."/>
            <person name="Ellis J.G."/>
            <person name="Dodds P.N."/>
            <person name="Schein J.E."/>
            <person name="Zhong S."/>
            <person name="Hamelin R.C."/>
            <person name="Grigoriev I.V."/>
            <person name="Szabo L.J."/>
            <person name="Martin F."/>
        </authorList>
    </citation>
    <scope>NUCLEOTIDE SEQUENCE [LARGE SCALE GENOMIC DNA]</scope>
    <source>
        <strain evidence="10">CRL 75-36-700-3 / race SCCL</strain>
    </source>
</reference>
<dbReference type="CDD" id="cd14705">
    <property type="entry name" value="bZIP_Zip1"/>
    <property type="match status" value="1"/>
</dbReference>
<keyword evidence="5" id="KW-0539">Nucleus</keyword>
<name>E3KFL8_PUCGT</name>
<feature type="domain" description="BZIP" evidence="8">
    <location>
        <begin position="307"/>
        <end position="366"/>
    </location>
</feature>
<dbReference type="AlphaFoldDB" id="E3KFL8"/>
<keyword evidence="3" id="KW-0238">DNA-binding</keyword>
<feature type="compositionally biased region" description="Basic and acidic residues" evidence="7">
    <location>
        <begin position="265"/>
        <end position="274"/>
    </location>
</feature>
<dbReference type="Gene3D" id="1.20.5.170">
    <property type="match status" value="1"/>
</dbReference>
<evidence type="ECO:0000256" key="7">
    <source>
        <dbReference type="SAM" id="MobiDB-lite"/>
    </source>
</evidence>
<feature type="compositionally biased region" description="Low complexity" evidence="7">
    <location>
        <begin position="417"/>
        <end position="433"/>
    </location>
</feature>
<protein>
    <recommendedName>
        <fullName evidence="8">BZIP domain-containing protein</fullName>
    </recommendedName>
</protein>
<feature type="region of interest" description="Disordered" evidence="7">
    <location>
        <begin position="30"/>
        <end position="56"/>
    </location>
</feature>
<keyword evidence="2" id="KW-0805">Transcription regulation</keyword>
<dbReference type="InParanoid" id="E3KFL8"/>
<dbReference type="eggNOG" id="ENOG502S7ZI">
    <property type="taxonomic scope" value="Eukaryota"/>
</dbReference>
<dbReference type="Proteomes" id="UP000008783">
    <property type="component" value="Unassembled WGS sequence"/>
</dbReference>
<evidence type="ECO:0000313" key="10">
    <source>
        <dbReference type="Proteomes" id="UP000008783"/>
    </source>
</evidence>
<feature type="compositionally biased region" description="Low complexity" evidence="7">
    <location>
        <begin position="141"/>
        <end position="187"/>
    </location>
</feature>
<feature type="compositionally biased region" description="Polar residues" evidence="7">
    <location>
        <begin position="377"/>
        <end position="387"/>
    </location>
</feature>
<dbReference type="SUPFAM" id="SSF57959">
    <property type="entry name" value="Leucine zipper domain"/>
    <property type="match status" value="1"/>
</dbReference>
<dbReference type="HOGENOM" id="CLU_634817_0_0_1"/>
<dbReference type="VEuPathDB" id="FungiDB:PGTG_09035"/>
<gene>
    <name evidence="9" type="ORF">PGTG_09035</name>
</gene>
<evidence type="ECO:0000256" key="1">
    <source>
        <dbReference type="ARBA" id="ARBA00004123"/>
    </source>
</evidence>
<keyword evidence="10" id="KW-1185">Reference proteome</keyword>
<dbReference type="GO" id="GO:0001228">
    <property type="term" value="F:DNA-binding transcription activator activity, RNA polymerase II-specific"/>
    <property type="evidence" value="ECO:0000318"/>
    <property type="project" value="GO_Central"/>
</dbReference>
<comment type="subcellular location">
    <subcellularLocation>
        <location evidence="1">Nucleus</location>
    </subcellularLocation>
</comment>
<dbReference type="GO" id="GO:0000977">
    <property type="term" value="F:RNA polymerase II transcription regulatory region sequence-specific DNA binding"/>
    <property type="evidence" value="ECO:0000318"/>
    <property type="project" value="GO_Central"/>
</dbReference>
<feature type="compositionally biased region" description="Low complexity" evidence="7">
    <location>
        <begin position="249"/>
        <end position="263"/>
    </location>
</feature>
<feature type="compositionally biased region" description="Polar residues" evidence="7">
    <location>
        <begin position="35"/>
        <end position="56"/>
    </location>
</feature>